<evidence type="ECO:0000259" key="6">
    <source>
        <dbReference type="Pfam" id="PF02776"/>
    </source>
</evidence>
<dbReference type="InterPro" id="IPR029061">
    <property type="entry name" value="THDP-binding"/>
</dbReference>
<dbReference type="InterPro" id="IPR029035">
    <property type="entry name" value="DHS-like_NAD/FAD-binding_dom"/>
</dbReference>
<dbReference type="Pfam" id="PF00205">
    <property type="entry name" value="TPP_enzyme_M"/>
    <property type="match status" value="1"/>
</dbReference>
<dbReference type="EMBL" id="CP060201">
    <property type="protein sequence ID" value="QNH77958.1"/>
    <property type="molecule type" value="Genomic_DNA"/>
</dbReference>
<protein>
    <submittedName>
        <fullName evidence="7">3D-(3,5/4)-trihydroxycyclohexane-1,2-dione acylhydrolase (Decyclizing)</fullName>
        <ecNumber evidence="7">3.7.1.22</ecNumber>
    </submittedName>
</protein>
<dbReference type="PROSITE" id="PS00187">
    <property type="entry name" value="TPP_ENZYMES"/>
    <property type="match status" value="1"/>
</dbReference>
<feature type="domain" description="Thiamine pyrophosphate enzyme N-terminal TPP-binding" evidence="6">
    <location>
        <begin position="34"/>
        <end position="134"/>
    </location>
</feature>
<dbReference type="InterPro" id="IPR012000">
    <property type="entry name" value="Thiamin_PyroP_enz_cen_dom"/>
</dbReference>
<sequence>MSTTRLTMAQALVRFLDNQYVEVDGVQSKFIAGVFTIFGHGNVLGLGQALEQDSGDLVVHQGRNEQGMAHAAIGFAKQHLRRKIYACSSSVGPGAANMLTAAATASANRIPLLLLPGDVYASRQPDPVLQQIEQFHDLSISTNDAFKAVSKYWDRINRPEQLMSAAIHAMRVLTDPAETGAVTLALPQDVQGEAYDYPDAFLAKRVHRIDRRPATEAMLGDALALFQGKRKPLIICGGGVKYSGANRALQAFAERFGIPFAETQAGKSAVVSEHPLNVGGIGETGCLAANLLARDADLIIGIGTRYSDFTTSSKWLFQHPEVAFLNLNVCPGDSLKMEGVQLLADARAGLQALSETLGRSGYRAAWDGQISAAKAQLDAEVDRVYQVQYQDDGFVPEINDHMDPALLREFIELTGSCLTQSRVLGLLNQALPEDGIIVAAAGSLPGDLQRSWRSKAVNSYHVEYGYSCMGYEVNAALGVKLAEPAREVYALVGDGSYLMLHSELVTSIQERRKINVLLLDNMAFGCINNLQMGHGMDSFGTEFRYRNPQSGKLDGGLVPVDFAMSAAAYGCKTYKVSTEEQLLAALADARTQTVSTLIDIKVLPKTMIHGYLSWWRVGVAQVSTSERTDAAAKILNERLAQARQY</sequence>
<dbReference type="PANTHER" id="PTHR18968">
    <property type="entry name" value="THIAMINE PYROPHOSPHATE ENZYMES"/>
    <property type="match status" value="1"/>
</dbReference>
<dbReference type="GO" id="GO:0000287">
    <property type="term" value="F:magnesium ion binding"/>
    <property type="evidence" value="ECO:0007669"/>
    <property type="project" value="InterPro"/>
</dbReference>
<dbReference type="AlphaFoldDB" id="A0A7G8YQL0"/>
<dbReference type="GO" id="GO:0009099">
    <property type="term" value="P:L-valine biosynthetic process"/>
    <property type="evidence" value="ECO:0007669"/>
    <property type="project" value="TreeGrafter"/>
</dbReference>
<dbReference type="SUPFAM" id="SSF52518">
    <property type="entry name" value="Thiamin diphosphate-binding fold (THDP-binding)"/>
    <property type="match status" value="2"/>
</dbReference>
<dbReference type="GO" id="GO:0030976">
    <property type="term" value="F:thiamine pyrophosphate binding"/>
    <property type="evidence" value="ECO:0007669"/>
    <property type="project" value="InterPro"/>
</dbReference>
<dbReference type="EC" id="3.7.1.22" evidence="7"/>
<dbReference type="Pfam" id="PF02775">
    <property type="entry name" value="TPP_enzyme_C"/>
    <property type="match status" value="1"/>
</dbReference>
<dbReference type="RefSeq" id="WP_179596611.1">
    <property type="nucleotide sequence ID" value="NZ_CP060201.1"/>
</dbReference>
<dbReference type="GO" id="GO:0009097">
    <property type="term" value="P:isoleucine biosynthetic process"/>
    <property type="evidence" value="ECO:0007669"/>
    <property type="project" value="TreeGrafter"/>
</dbReference>
<dbReference type="GO" id="GO:0019310">
    <property type="term" value="P:inositol catabolic process"/>
    <property type="evidence" value="ECO:0007669"/>
    <property type="project" value="InterPro"/>
</dbReference>
<proteinExistence type="inferred from homology"/>
<feature type="domain" description="Thiamine pyrophosphate enzyme central" evidence="4">
    <location>
        <begin position="221"/>
        <end position="353"/>
    </location>
</feature>
<evidence type="ECO:0000313" key="8">
    <source>
        <dbReference type="Proteomes" id="UP000515277"/>
    </source>
</evidence>
<feature type="domain" description="Thiamine pyrophosphate enzyme TPP-binding" evidence="5">
    <location>
        <begin position="441"/>
        <end position="600"/>
    </location>
</feature>
<keyword evidence="2 3" id="KW-0786">Thiamine pyrophosphate</keyword>
<organism evidence="7 8">
    <name type="scientific">Pseudomonas protegens</name>
    <dbReference type="NCBI Taxonomy" id="380021"/>
    <lineage>
        <taxon>Bacteria</taxon>
        <taxon>Pseudomonadati</taxon>
        <taxon>Pseudomonadota</taxon>
        <taxon>Gammaproteobacteria</taxon>
        <taxon>Pseudomonadales</taxon>
        <taxon>Pseudomonadaceae</taxon>
        <taxon>Pseudomonas</taxon>
    </lineage>
</organism>
<keyword evidence="7" id="KW-0378">Hydrolase</keyword>
<name>A0A7G8YQL0_9PSED</name>
<dbReference type="InterPro" id="IPR045229">
    <property type="entry name" value="TPP_enz"/>
</dbReference>
<evidence type="ECO:0000256" key="1">
    <source>
        <dbReference type="ARBA" id="ARBA00007812"/>
    </source>
</evidence>
<dbReference type="NCBIfam" id="TIGR04377">
    <property type="entry name" value="myo_inos_iolD"/>
    <property type="match status" value="1"/>
</dbReference>
<evidence type="ECO:0000256" key="2">
    <source>
        <dbReference type="ARBA" id="ARBA00023052"/>
    </source>
</evidence>
<dbReference type="InterPro" id="IPR030817">
    <property type="entry name" value="Myo_inos_IolD"/>
</dbReference>
<dbReference type="Gene3D" id="3.40.50.970">
    <property type="match status" value="2"/>
</dbReference>
<dbReference type="PANTHER" id="PTHR18968:SF9">
    <property type="entry name" value="3D-(3,5_4)-TRIHYDROXYCYCLOHEXANE-1,2-DIONE HYDROLASE"/>
    <property type="match status" value="1"/>
</dbReference>
<gene>
    <name evidence="7" type="primary">iolD</name>
    <name evidence="7" type="ORF">GGI48_01835</name>
</gene>
<evidence type="ECO:0000259" key="4">
    <source>
        <dbReference type="Pfam" id="PF00205"/>
    </source>
</evidence>
<dbReference type="GO" id="GO:0050660">
    <property type="term" value="F:flavin adenine dinucleotide binding"/>
    <property type="evidence" value="ECO:0007669"/>
    <property type="project" value="TreeGrafter"/>
</dbReference>
<dbReference type="GO" id="GO:0102481">
    <property type="term" value="F:3D-(3,5/4)-trihydroxycyclohexane-1,2-dione hydrolase activity"/>
    <property type="evidence" value="ECO:0007669"/>
    <property type="project" value="UniProtKB-EC"/>
</dbReference>
<dbReference type="GO" id="GO:0005948">
    <property type="term" value="C:acetolactate synthase complex"/>
    <property type="evidence" value="ECO:0007669"/>
    <property type="project" value="TreeGrafter"/>
</dbReference>
<evidence type="ECO:0000259" key="5">
    <source>
        <dbReference type="Pfam" id="PF02775"/>
    </source>
</evidence>
<dbReference type="Gene3D" id="3.40.50.1220">
    <property type="entry name" value="TPP-binding domain"/>
    <property type="match status" value="1"/>
</dbReference>
<dbReference type="InterPro" id="IPR000399">
    <property type="entry name" value="TPP-bd_CS"/>
</dbReference>
<evidence type="ECO:0000256" key="3">
    <source>
        <dbReference type="RuleBase" id="RU362132"/>
    </source>
</evidence>
<reference evidence="8" key="1">
    <citation type="journal article" date="2020" name="Microbiol. Resour. Announc.">
        <title>Complete genome sequences of four natural Pseudomonas isolates that catabolize a wide range of aromatic compounds relevant to lignin valorization.</title>
        <authorList>
            <person name="Hatmaker E.A."/>
            <person name="Presley G."/>
            <person name="Cannon O."/>
            <person name="Guss A.M."/>
            <person name="Elkins J.G."/>
        </authorList>
    </citation>
    <scope>NUCLEOTIDE SEQUENCE [LARGE SCALE GENOMIC DNA]</scope>
    <source>
        <strain evidence="8">H1F5C</strain>
    </source>
</reference>
<evidence type="ECO:0000313" key="7">
    <source>
        <dbReference type="EMBL" id="QNH77958.1"/>
    </source>
</evidence>
<dbReference type="CDD" id="cd07035">
    <property type="entry name" value="TPP_PYR_POX_like"/>
    <property type="match status" value="1"/>
</dbReference>
<dbReference type="SUPFAM" id="SSF52467">
    <property type="entry name" value="DHS-like NAD/FAD-binding domain"/>
    <property type="match status" value="1"/>
</dbReference>
<dbReference type="InterPro" id="IPR011766">
    <property type="entry name" value="TPP_enzyme_TPP-bd"/>
</dbReference>
<dbReference type="Pfam" id="PF02776">
    <property type="entry name" value="TPP_enzyme_N"/>
    <property type="match status" value="1"/>
</dbReference>
<dbReference type="InterPro" id="IPR012001">
    <property type="entry name" value="Thiamin_PyroP_enz_TPP-bd_dom"/>
</dbReference>
<dbReference type="Proteomes" id="UP000515277">
    <property type="component" value="Chromosome"/>
</dbReference>
<accession>A0A7G8YQL0</accession>
<comment type="similarity">
    <text evidence="1 3">Belongs to the TPP enzyme family.</text>
</comment>
<dbReference type="GO" id="GO:0003984">
    <property type="term" value="F:acetolactate synthase activity"/>
    <property type="evidence" value="ECO:0007669"/>
    <property type="project" value="TreeGrafter"/>
</dbReference>
<dbReference type="CDD" id="cd02003">
    <property type="entry name" value="TPP_IolD"/>
    <property type="match status" value="1"/>
</dbReference>